<dbReference type="InterPro" id="IPR036102">
    <property type="entry name" value="OsmC/Ohrsf"/>
</dbReference>
<protein>
    <submittedName>
        <fullName evidence="1">OsmC family protein</fullName>
    </submittedName>
</protein>
<dbReference type="InterPro" id="IPR015946">
    <property type="entry name" value="KH_dom-like_a/b"/>
</dbReference>
<proteinExistence type="predicted"/>
<dbReference type="SUPFAM" id="SSF82784">
    <property type="entry name" value="OsmC-like"/>
    <property type="match status" value="1"/>
</dbReference>
<evidence type="ECO:0000313" key="1">
    <source>
        <dbReference type="EMBL" id="MBL3657051.1"/>
    </source>
</evidence>
<organism evidence="1 2">
    <name type="scientific">Fulvivirga sediminis</name>
    <dbReference type="NCBI Taxonomy" id="2803949"/>
    <lineage>
        <taxon>Bacteria</taxon>
        <taxon>Pseudomonadati</taxon>
        <taxon>Bacteroidota</taxon>
        <taxon>Cytophagia</taxon>
        <taxon>Cytophagales</taxon>
        <taxon>Fulvivirgaceae</taxon>
        <taxon>Fulvivirga</taxon>
    </lineage>
</organism>
<gene>
    <name evidence="1" type="ORF">JL102_12970</name>
</gene>
<sequence length="131" mass="14090">MTSEYLGDLRTSATHLKSNNSIITDAPLDNNGKGEAFSPTDLVASALSSCMITIMGIKAAQENIDLKGLKAEVTKVMSASPRQISEIIISFSHDHLEATPKQIEVLKRAAKTCPVALSLSPDIKQTISFNF</sequence>
<dbReference type="Pfam" id="PF02566">
    <property type="entry name" value="OsmC"/>
    <property type="match status" value="1"/>
</dbReference>
<dbReference type="EMBL" id="JAESIY010000006">
    <property type="protein sequence ID" value="MBL3657051.1"/>
    <property type="molecule type" value="Genomic_DNA"/>
</dbReference>
<accession>A0A937F624</accession>
<evidence type="ECO:0000313" key="2">
    <source>
        <dbReference type="Proteomes" id="UP000659388"/>
    </source>
</evidence>
<dbReference type="AlphaFoldDB" id="A0A937F624"/>
<reference evidence="1" key="1">
    <citation type="submission" date="2021-01" db="EMBL/GenBank/DDBJ databases">
        <title>Fulvivirga kasyanovii gen. nov., sp nov., a novel member of the phylum Bacteroidetes isolated from seawater in a mussel farm.</title>
        <authorList>
            <person name="Zhao L.-H."/>
            <person name="Wang Z.-J."/>
        </authorList>
    </citation>
    <scope>NUCLEOTIDE SEQUENCE</scope>
    <source>
        <strain evidence="1">2943</strain>
    </source>
</reference>
<comment type="caution">
    <text evidence="1">The sequence shown here is derived from an EMBL/GenBank/DDBJ whole genome shotgun (WGS) entry which is preliminary data.</text>
</comment>
<dbReference type="Gene3D" id="3.30.300.20">
    <property type="match status" value="1"/>
</dbReference>
<dbReference type="Proteomes" id="UP000659388">
    <property type="component" value="Unassembled WGS sequence"/>
</dbReference>
<dbReference type="InterPro" id="IPR003718">
    <property type="entry name" value="OsmC/Ohr_fam"/>
</dbReference>
<dbReference type="PANTHER" id="PTHR39624">
    <property type="entry name" value="PROTEIN INVOLVED IN RIMO-MEDIATED BETA-METHYLTHIOLATION OF RIBOSOMAL PROTEIN S12 YCAO"/>
    <property type="match status" value="1"/>
</dbReference>
<keyword evidence="2" id="KW-1185">Reference proteome</keyword>
<dbReference type="PANTHER" id="PTHR39624:SF2">
    <property type="entry name" value="OSMC-LIKE PROTEIN"/>
    <property type="match status" value="1"/>
</dbReference>
<name>A0A937F624_9BACT</name>